<feature type="domain" description="HTH lacI-type" evidence="4">
    <location>
        <begin position="12"/>
        <end position="66"/>
    </location>
</feature>
<dbReference type="AlphaFoldDB" id="A0A931J7B8"/>
<dbReference type="PANTHER" id="PTHR30146">
    <property type="entry name" value="LACI-RELATED TRANSCRIPTIONAL REPRESSOR"/>
    <property type="match status" value="1"/>
</dbReference>
<keyword evidence="2 5" id="KW-0238">DNA-binding</keyword>
<dbReference type="Gene3D" id="3.40.50.2300">
    <property type="match status" value="2"/>
</dbReference>
<dbReference type="Gene3D" id="1.10.260.40">
    <property type="entry name" value="lambda repressor-like DNA-binding domains"/>
    <property type="match status" value="1"/>
</dbReference>
<dbReference type="Pfam" id="PF00356">
    <property type="entry name" value="LacI"/>
    <property type="match status" value="1"/>
</dbReference>
<dbReference type="EMBL" id="JAEDAK010000018">
    <property type="protein sequence ID" value="MBH9579118.1"/>
    <property type="molecule type" value="Genomic_DNA"/>
</dbReference>
<evidence type="ECO:0000256" key="3">
    <source>
        <dbReference type="ARBA" id="ARBA00023163"/>
    </source>
</evidence>
<dbReference type="PROSITE" id="PS50932">
    <property type="entry name" value="HTH_LACI_2"/>
    <property type="match status" value="1"/>
</dbReference>
<evidence type="ECO:0000259" key="4">
    <source>
        <dbReference type="PROSITE" id="PS50932"/>
    </source>
</evidence>
<dbReference type="CDD" id="cd01392">
    <property type="entry name" value="HTH_LacI"/>
    <property type="match status" value="1"/>
</dbReference>
<dbReference type="SUPFAM" id="SSF53822">
    <property type="entry name" value="Periplasmic binding protein-like I"/>
    <property type="match status" value="1"/>
</dbReference>
<dbReference type="GO" id="GO:0003700">
    <property type="term" value="F:DNA-binding transcription factor activity"/>
    <property type="evidence" value="ECO:0007669"/>
    <property type="project" value="TreeGrafter"/>
</dbReference>
<reference evidence="5" key="1">
    <citation type="submission" date="2020-12" db="EMBL/GenBank/DDBJ databases">
        <title>The genome sequence of Inhella sp. 1Y17.</title>
        <authorList>
            <person name="Liu Y."/>
        </authorList>
    </citation>
    <scope>NUCLEOTIDE SEQUENCE</scope>
    <source>
        <strain evidence="5">1Y17</strain>
    </source>
</reference>
<keyword evidence="3" id="KW-0804">Transcription</keyword>
<evidence type="ECO:0000256" key="2">
    <source>
        <dbReference type="ARBA" id="ARBA00023125"/>
    </source>
</evidence>
<dbReference type="GO" id="GO:0000976">
    <property type="term" value="F:transcription cis-regulatory region binding"/>
    <property type="evidence" value="ECO:0007669"/>
    <property type="project" value="TreeGrafter"/>
</dbReference>
<comment type="caution">
    <text evidence="5">The sequence shown here is derived from an EMBL/GenBank/DDBJ whole genome shotgun (WGS) entry which is preliminary data.</text>
</comment>
<sequence>MSRRPRRGHGRPTLDDVAQAAGVTRITVSRFFHSPDKLAPETAARVRAAVDEVGYVPNAQAGQLASGRSRVVAALVPNLGYSIFAETIQGLSEGLMDSGYELMLMPTNYSLEREERQLRALMAWSPSALVLTGRRHSAAAEQLLNGLREQGTPVVEIWDRPDAPNEPGAPARIGFDHREIGMRMACHLMELGHRHLGYVDNPVAEDYRARERRAGFAAAAAQAGARLDEVQAPPGDSFDSGRWALQQLLARQPAPSAVAFANDLLAAGAWVDLQAVGSSLSSSPTSGPALLGFGDFPISRQVRPMLSTVHTPNAEIGRSAARSLLAALQSGGPPEGQALACELVARGSTPRHS</sequence>
<evidence type="ECO:0000313" key="5">
    <source>
        <dbReference type="EMBL" id="MBH9579118.1"/>
    </source>
</evidence>
<dbReference type="InterPro" id="IPR028082">
    <property type="entry name" value="Peripla_BP_I"/>
</dbReference>
<gene>
    <name evidence="5" type="ORF">I7X39_19675</name>
</gene>
<evidence type="ECO:0000256" key="1">
    <source>
        <dbReference type="ARBA" id="ARBA00023015"/>
    </source>
</evidence>
<accession>A0A931J7B8</accession>
<dbReference type="InterPro" id="IPR010982">
    <property type="entry name" value="Lambda_DNA-bd_dom_sf"/>
</dbReference>
<keyword evidence="1" id="KW-0805">Transcription regulation</keyword>
<dbReference type="InterPro" id="IPR000843">
    <property type="entry name" value="HTH_LacI"/>
</dbReference>
<dbReference type="SUPFAM" id="SSF47413">
    <property type="entry name" value="lambda repressor-like DNA-binding domains"/>
    <property type="match status" value="1"/>
</dbReference>
<dbReference type="PANTHER" id="PTHR30146:SF33">
    <property type="entry name" value="TRANSCRIPTIONAL REGULATOR"/>
    <property type="match status" value="1"/>
</dbReference>
<dbReference type="RefSeq" id="WP_198112889.1">
    <property type="nucleotide sequence ID" value="NZ_JAEDAK010000018.1"/>
</dbReference>
<organism evidence="5 6">
    <name type="scientific">Inhella proteolytica</name>
    <dbReference type="NCBI Taxonomy" id="2795029"/>
    <lineage>
        <taxon>Bacteria</taxon>
        <taxon>Pseudomonadati</taxon>
        <taxon>Pseudomonadota</taxon>
        <taxon>Betaproteobacteria</taxon>
        <taxon>Burkholderiales</taxon>
        <taxon>Sphaerotilaceae</taxon>
        <taxon>Inhella</taxon>
    </lineage>
</organism>
<proteinExistence type="predicted"/>
<keyword evidence="6" id="KW-1185">Reference proteome</keyword>
<dbReference type="InterPro" id="IPR001761">
    <property type="entry name" value="Peripla_BP/Lac1_sug-bd_dom"/>
</dbReference>
<dbReference type="SMART" id="SM00354">
    <property type="entry name" value="HTH_LACI"/>
    <property type="match status" value="1"/>
</dbReference>
<protein>
    <submittedName>
        <fullName evidence="5">LacI family DNA-binding transcriptional regulator</fullName>
    </submittedName>
</protein>
<dbReference type="CDD" id="cd01575">
    <property type="entry name" value="PBP1_GntR"/>
    <property type="match status" value="1"/>
</dbReference>
<evidence type="ECO:0000313" key="6">
    <source>
        <dbReference type="Proteomes" id="UP000613266"/>
    </source>
</evidence>
<name>A0A931J7B8_9BURK</name>
<dbReference type="Pfam" id="PF00532">
    <property type="entry name" value="Peripla_BP_1"/>
    <property type="match status" value="1"/>
</dbReference>
<dbReference type="Proteomes" id="UP000613266">
    <property type="component" value="Unassembled WGS sequence"/>
</dbReference>